<evidence type="ECO:0000313" key="5">
    <source>
        <dbReference type="EMBL" id="OOQ85288.1"/>
    </source>
</evidence>
<feature type="compositionally biased region" description="Polar residues" evidence="3">
    <location>
        <begin position="1"/>
        <end position="10"/>
    </location>
</feature>
<dbReference type="EMBL" id="LJBN01000169">
    <property type="protein sequence ID" value="OOQ85288.1"/>
    <property type="molecule type" value="Genomic_DNA"/>
</dbReference>
<evidence type="ECO:0000256" key="1">
    <source>
        <dbReference type="ARBA" id="ARBA00004123"/>
    </source>
</evidence>
<feature type="domain" description="FAM192A/Fyv6 N-terminal" evidence="4">
    <location>
        <begin position="5"/>
        <end position="56"/>
    </location>
</feature>
<evidence type="ECO:0000259" key="4">
    <source>
        <dbReference type="Pfam" id="PF10187"/>
    </source>
</evidence>
<dbReference type="PANTHER" id="PTHR13495:SF0">
    <property type="entry name" value="PSME3-INTERACTING PROTEIN"/>
    <property type="match status" value="1"/>
</dbReference>
<dbReference type="InterPro" id="IPR039845">
    <property type="entry name" value="FAM192A"/>
</dbReference>
<comment type="caution">
    <text evidence="5">The sequence shown here is derived from an EMBL/GenBank/DDBJ whole genome shotgun (WGS) entry which is preliminary data.</text>
</comment>
<name>A0A1S9RJS2_PENBI</name>
<evidence type="ECO:0000256" key="2">
    <source>
        <dbReference type="ARBA" id="ARBA00023242"/>
    </source>
</evidence>
<feature type="compositionally biased region" description="Polar residues" evidence="3">
    <location>
        <begin position="214"/>
        <end position="226"/>
    </location>
</feature>
<feature type="compositionally biased region" description="Polar residues" evidence="3">
    <location>
        <begin position="242"/>
        <end position="251"/>
    </location>
</feature>
<feature type="region of interest" description="Disordered" evidence="3">
    <location>
        <begin position="58"/>
        <end position="88"/>
    </location>
</feature>
<organism evidence="5 6">
    <name type="scientific">Penicillium brasilianum</name>
    <dbReference type="NCBI Taxonomy" id="104259"/>
    <lineage>
        <taxon>Eukaryota</taxon>
        <taxon>Fungi</taxon>
        <taxon>Dikarya</taxon>
        <taxon>Ascomycota</taxon>
        <taxon>Pezizomycotina</taxon>
        <taxon>Eurotiomycetes</taxon>
        <taxon>Eurotiomycetidae</taxon>
        <taxon>Eurotiales</taxon>
        <taxon>Aspergillaceae</taxon>
        <taxon>Penicillium</taxon>
    </lineage>
</organism>
<feature type="region of interest" description="Disordered" evidence="3">
    <location>
        <begin position="1"/>
        <end position="24"/>
    </location>
</feature>
<reference evidence="6" key="1">
    <citation type="submission" date="2015-09" db="EMBL/GenBank/DDBJ databases">
        <authorList>
            <person name="Fill T.P."/>
            <person name="Baretta J.F."/>
            <person name="de Almeida L.G."/>
            <person name="Rocha M."/>
            <person name="de Souza D.H."/>
            <person name="Malavazi I."/>
            <person name="Cerdeira L.T."/>
            <person name="Hong H."/>
            <person name="Samborskyy M."/>
            <person name="de Vasconcelos A.T."/>
            <person name="Leadlay P."/>
            <person name="Rodrigues-Filho E."/>
        </authorList>
    </citation>
    <scope>NUCLEOTIDE SEQUENCE [LARGE SCALE GENOMIC DNA]</scope>
    <source>
        <strain evidence="6">LaBioMMi 136</strain>
    </source>
</reference>
<accession>A0A1S9RJS2</accession>
<feature type="region of interest" description="Disordered" evidence="3">
    <location>
        <begin position="231"/>
        <end position="273"/>
    </location>
</feature>
<dbReference type="PANTHER" id="PTHR13495">
    <property type="entry name" value="NEFA-INTERACTING NUCLEAR PROTEIN NIP30"/>
    <property type="match status" value="1"/>
</dbReference>
<dbReference type="AlphaFoldDB" id="A0A1S9RJS2"/>
<feature type="region of interest" description="Disordered" evidence="3">
    <location>
        <begin position="148"/>
        <end position="199"/>
    </location>
</feature>
<feature type="domain" description="FAM192A/Fyv6 N-terminal" evidence="4">
    <location>
        <begin position="89"/>
        <end position="141"/>
    </location>
</feature>
<proteinExistence type="predicted"/>
<sequence length="273" mass="29925">MSSGFVSAGTNEEPVERDDAWIRAQKELEEERRLKAEAGQQKDGKSLFEVLQQNKSELPAFSPSHPSARHHEWWRHSAKARPPPTGLVAKQEQFEEKIRLKNQFRALDEDEIDFLDSVLESTRAQEEAVKKDTADQLEVFRKQREEAEKAMLGSTASDVTPAPAEEEDWAIPARKRRRDKGKDALIPGKKRKASLTESGVAAAKNEVAATKATSSPVTNTHSPTTAVNAVKGVSETKARSSIPETTTTDTKQPAKPAPAALGLVGYGSDSDSE</sequence>
<feature type="region of interest" description="Disordered" evidence="3">
    <location>
        <begin position="207"/>
        <end position="226"/>
    </location>
</feature>
<evidence type="ECO:0000313" key="6">
    <source>
        <dbReference type="Proteomes" id="UP000190744"/>
    </source>
</evidence>
<dbReference type="InterPro" id="IPR019331">
    <property type="entry name" value="FAM192A/Fyv6_N"/>
</dbReference>
<dbReference type="Pfam" id="PF10187">
    <property type="entry name" value="FAM192A_Fyv6_N"/>
    <property type="match status" value="2"/>
</dbReference>
<evidence type="ECO:0000256" key="3">
    <source>
        <dbReference type="SAM" id="MobiDB-lite"/>
    </source>
</evidence>
<gene>
    <name evidence="5" type="ORF">PEBR_26502</name>
</gene>
<keyword evidence="2" id="KW-0539">Nucleus</keyword>
<dbReference type="Proteomes" id="UP000190744">
    <property type="component" value="Unassembled WGS sequence"/>
</dbReference>
<dbReference type="GO" id="GO:0005634">
    <property type="term" value="C:nucleus"/>
    <property type="evidence" value="ECO:0007669"/>
    <property type="project" value="UniProtKB-SubCell"/>
</dbReference>
<protein>
    <submittedName>
        <fullName evidence="5">NEFA-interacting nuclear protein NIP30</fullName>
    </submittedName>
</protein>
<comment type="subcellular location">
    <subcellularLocation>
        <location evidence="1">Nucleus</location>
    </subcellularLocation>
</comment>